<evidence type="ECO:0000313" key="3">
    <source>
        <dbReference type="Proteomes" id="UP000886721"/>
    </source>
</evidence>
<accession>A0A9D1WWP9</accession>
<dbReference type="Pfam" id="PF03061">
    <property type="entry name" value="4HBT"/>
    <property type="match status" value="1"/>
</dbReference>
<dbReference type="Gene3D" id="3.10.129.10">
    <property type="entry name" value="Hotdog Thioesterase"/>
    <property type="match status" value="1"/>
</dbReference>
<proteinExistence type="predicted"/>
<dbReference type="CDD" id="cd03443">
    <property type="entry name" value="PaaI_thioesterase"/>
    <property type="match status" value="1"/>
</dbReference>
<organism evidence="2 3">
    <name type="scientific">Candidatus Anaerostipes excrementavium</name>
    <dbReference type="NCBI Taxonomy" id="2838463"/>
    <lineage>
        <taxon>Bacteria</taxon>
        <taxon>Bacillati</taxon>
        <taxon>Bacillota</taxon>
        <taxon>Clostridia</taxon>
        <taxon>Lachnospirales</taxon>
        <taxon>Lachnospiraceae</taxon>
        <taxon>Anaerostipes</taxon>
    </lineage>
</organism>
<reference evidence="2" key="1">
    <citation type="journal article" date="2021" name="PeerJ">
        <title>Extensive microbial diversity within the chicken gut microbiome revealed by metagenomics and culture.</title>
        <authorList>
            <person name="Gilroy R."/>
            <person name="Ravi A."/>
            <person name="Getino M."/>
            <person name="Pursley I."/>
            <person name="Horton D.L."/>
            <person name="Alikhan N.F."/>
            <person name="Baker D."/>
            <person name="Gharbi K."/>
            <person name="Hall N."/>
            <person name="Watson M."/>
            <person name="Adriaenssens E.M."/>
            <person name="Foster-Nyarko E."/>
            <person name="Jarju S."/>
            <person name="Secka A."/>
            <person name="Antonio M."/>
            <person name="Oren A."/>
            <person name="Chaudhuri R.R."/>
            <person name="La Ragione R."/>
            <person name="Hildebrand F."/>
            <person name="Pallen M.J."/>
        </authorList>
    </citation>
    <scope>NUCLEOTIDE SEQUENCE</scope>
    <source>
        <strain evidence="2">CHK191-13928</strain>
    </source>
</reference>
<dbReference type="SUPFAM" id="SSF54637">
    <property type="entry name" value="Thioesterase/thiol ester dehydrase-isomerase"/>
    <property type="match status" value="1"/>
</dbReference>
<reference evidence="2" key="2">
    <citation type="submission" date="2021-04" db="EMBL/GenBank/DDBJ databases">
        <authorList>
            <person name="Gilroy R."/>
        </authorList>
    </citation>
    <scope>NUCLEOTIDE SEQUENCE</scope>
    <source>
        <strain evidence="2">CHK191-13928</strain>
    </source>
</reference>
<evidence type="ECO:0000313" key="2">
    <source>
        <dbReference type="EMBL" id="HIX68317.1"/>
    </source>
</evidence>
<gene>
    <name evidence="2" type="ORF">H9735_09425</name>
</gene>
<dbReference type="InterPro" id="IPR029069">
    <property type="entry name" value="HotDog_dom_sf"/>
</dbReference>
<sequence>MMSRETFEAHMKKRMEDLERSGDHSIFHELQGRIIDYNYDEKSLAMVFEATKFHENGFGIMFGGSLVGMFDIAFGTLTAGLGDYDIAPTAQLSVSFLKGIPTGAKVVIQAEAVSAGKSLMNFMGKAYVEEEIVGSATGVFMTPRPFKKYVEDKSHEG</sequence>
<evidence type="ECO:0000259" key="1">
    <source>
        <dbReference type="Pfam" id="PF03061"/>
    </source>
</evidence>
<comment type="caution">
    <text evidence="2">The sequence shown here is derived from an EMBL/GenBank/DDBJ whole genome shotgun (WGS) entry which is preliminary data.</text>
</comment>
<dbReference type="InterPro" id="IPR006683">
    <property type="entry name" value="Thioestr_dom"/>
</dbReference>
<dbReference type="EMBL" id="DXEM01000031">
    <property type="protein sequence ID" value="HIX68317.1"/>
    <property type="molecule type" value="Genomic_DNA"/>
</dbReference>
<protein>
    <submittedName>
        <fullName evidence="2">PaaI family thioesterase</fullName>
    </submittedName>
</protein>
<dbReference type="Proteomes" id="UP000886721">
    <property type="component" value="Unassembled WGS sequence"/>
</dbReference>
<name>A0A9D1WWP9_9FIRM</name>
<feature type="domain" description="Thioesterase" evidence="1">
    <location>
        <begin position="58"/>
        <end position="131"/>
    </location>
</feature>
<dbReference type="AlphaFoldDB" id="A0A9D1WWP9"/>